<evidence type="ECO:0000313" key="5">
    <source>
        <dbReference type="EMBL" id="GAI97679.1"/>
    </source>
</evidence>
<sequence>ERLGISRTAIREALKRLETLGIIEVRPGVGRFIEKFNFKTILTGLPYNLEMDIKNFQEVLEVRFCLESWFIAKDIKKITKENIAQSKEILKKLELQVLNNFEAKEIVETHSQFHCALYKNSDNSLLINLIKIFSTIQRNLVLIHRYKAKDRNLFIREHKLLLEAIEKRDSRLAQKRLGEHFAEAMAWVESHKGEKFIKIENNKGGEENRRI</sequence>
<dbReference type="EMBL" id="BARW01022282">
    <property type="protein sequence ID" value="GAI97679.1"/>
    <property type="molecule type" value="Genomic_DNA"/>
</dbReference>
<dbReference type="PANTHER" id="PTHR43537:SF5">
    <property type="entry name" value="UXU OPERON TRANSCRIPTIONAL REGULATOR"/>
    <property type="match status" value="1"/>
</dbReference>
<dbReference type="PANTHER" id="PTHR43537">
    <property type="entry name" value="TRANSCRIPTIONAL REGULATOR, GNTR FAMILY"/>
    <property type="match status" value="1"/>
</dbReference>
<evidence type="ECO:0000259" key="4">
    <source>
        <dbReference type="PROSITE" id="PS50949"/>
    </source>
</evidence>
<keyword evidence="2" id="KW-0238">DNA-binding</keyword>
<name>X1UZ82_9ZZZZ</name>
<dbReference type="SUPFAM" id="SSF48008">
    <property type="entry name" value="GntR ligand-binding domain-like"/>
    <property type="match status" value="1"/>
</dbReference>
<dbReference type="SMART" id="SM00895">
    <property type="entry name" value="FCD"/>
    <property type="match status" value="1"/>
</dbReference>
<feature type="domain" description="HTH gntR-type" evidence="4">
    <location>
        <begin position="1"/>
        <end position="36"/>
    </location>
</feature>
<dbReference type="AlphaFoldDB" id="X1UZ82"/>
<evidence type="ECO:0000256" key="3">
    <source>
        <dbReference type="ARBA" id="ARBA00023163"/>
    </source>
</evidence>
<dbReference type="Pfam" id="PF00392">
    <property type="entry name" value="GntR"/>
    <property type="match status" value="1"/>
</dbReference>
<reference evidence="5" key="1">
    <citation type="journal article" date="2014" name="Front. Microbiol.">
        <title>High frequency of phylogenetically diverse reductive dehalogenase-homologous genes in deep subseafloor sedimentary metagenomes.</title>
        <authorList>
            <person name="Kawai M."/>
            <person name="Futagami T."/>
            <person name="Toyoda A."/>
            <person name="Takaki Y."/>
            <person name="Nishi S."/>
            <person name="Hori S."/>
            <person name="Arai W."/>
            <person name="Tsubouchi T."/>
            <person name="Morono Y."/>
            <person name="Uchiyama I."/>
            <person name="Ito T."/>
            <person name="Fujiyama A."/>
            <person name="Inagaki F."/>
            <person name="Takami H."/>
        </authorList>
    </citation>
    <scope>NUCLEOTIDE SEQUENCE</scope>
    <source>
        <strain evidence="5">Expedition CK06-06</strain>
    </source>
</reference>
<dbReference type="Pfam" id="PF07729">
    <property type="entry name" value="FCD"/>
    <property type="match status" value="1"/>
</dbReference>
<gene>
    <name evidence="5" type="ORF">S12H4_37241</name>
</gene>
<dbReference type="InterPro" id="IPR011711">
    <property type="entry name" value="GntR_C"/>
</dbReference>
<accession>X1UZ82</accession>
<comment type="caution">
    <text evidence="5">The sequence shown here is derived from an EMBL/GenBank/DDBJ whole genome shotgun (WGS) entry which is preliminary data.</text>
</comment>
<dbReference type="PROSITE" id="PS50949">
    <property type="entry name" value="HTH_GNTR"/>
    <property type="match status" value="1"/>
</dbReference>
<evidence type="ECO:0000256" key="1">
    <source>
        <dbReference type="ARBA" id="ARBA00023015"/>
    </source>
</evidence>
<keyword evidence="3" id="KW-0804">Transcription</keyword>
<dbReference type="Gene3D" id="1.10.10.10">
    <property type="entry name" value="Winged helix-like DNA-binding domain superfamily/Winged helix DNA-binding domain"/>
    <property type="match status" value="1"/>
</dbReference>
<dbReference type="SUPFAM" id="SSF46785">
    <property type="entry name" value="Winged helix' DNA-binding domain"/>
    <property type="match status" value="1"/>
</dbReference>
<evidence type="ECO:0000256" key="2">
    <source>
        <dbReference type="ARBA" id="ARBA00023125"/>
    </source>
</evidence>
<protein>
    <recommendedName>
        <fullName evidence="4">HTH gntR-type domain-containing protein</fullName>
    </recommendedName>
</protein>
<proteinExistence type="predicted"/>
<organism evidence="5">
    <name type="scientific">marine sediment metagenome</name>
    <dbReference type="NCBI Taxonomy" id="412755"/>
    <lineage>
        <taxon>unclassified sequences</taxon>
        <taxon>metagenomes</taxon>
        <taxon>ecological metagenomes</taxon>
    </lineage>
</organism>
<feature type="non-terminal residue" evidence="5">
    <location>
        <position position="1"/>
    </location>
</feature>
<dbReference type="GO" id="GO:0003677">
    <property type="term" value="F:DNA binding"/>
    <property type="evidence" value="ECO:0007669"/>
    <property type="project" value="UniProtKB-KW"/>
</dbReference>
<dbReference type="InterPro" id="IPR000524">
    <property type="entry name" value="Tscrpt_reg_HTH_GntR"/>
</dbReference>
<dbReference type="InterPro" id="IPR036390">
    <property type="entry name" value="WH_DNA-bd_sf"/>
</dbReference>
<keyword evidence="1" id="KW-0805">Transcription regulation</keyword>
<dbReference type="InterPro" id="IPR008920">
    <property type="entry name" value="TF_FadR/GntR_C"/>
</dbReference>
<dbReference type="InterPro" id="IPR036388">
    <property type="entry name" value="WH-like_DNA-bd_sf"/>
</dbReference>
<dbReference type="Gene3D" id="1.20.120.530">
    <property type="entry name" value="GntR ligand-binding domain-like"/>
    <property type="match status" value="1"/>
</dbReference>
<dbReference type="GO" id="GO:0003700">
    <property type="term" value="F:DNA-binding transcription factor activity"/>
    <property type="evidence" value="ECO:0007669"/>
    <property type="project" value="InterPro"/>
</dbReference>